<dbReference type="PANTHER" id="PTHR46082:SF6">
    <property type="entry name" value="AAA+ ATPASE DOMAIN-CONTAINING PROTEIN-RELATED"/>
    <property type="match status" value="1"/>
</dbReference>
<keyword evidence="2" id="KW-0442">Lipid degradation</keyword>
<feature type="active site" description="Nucleophile" evidence="2">
    <location>
        <position position="61"/>
    </location>
</feature>
<feature type="non-terminal residue" evidence="4">
    <location>
        <position position="1"/>
    </location>
</feature>
<dbReference type="Proteomes" id="UP000758603">
    <property type="component" value="Unassembled WGS sequence"/>
</dbReference>
<protein>
    <recommendedName>
        <fullName evidence="3">PNPLA domain-containing protein</fullName>
    </recommendedName>
</protein>
<feature type="short sequence motif" description="GXGXXG" evidence="2">
    <location>
        <begin position="19"/>
        <end position="24"/>
    </location>
</feature>
<dbReference type="InterPro" id="IPR027417">
    <property type="entry name" value="P-loop_NTPase"/>
</dbReference>
<proteinExistence type="predicted"/>
<dbReference type="GO" id="GO:0016042">
    <property type="term" value="P:lipid catabolic process"/>
    <property type="evidence" value="ECO:0007669"/>
    <property type="project" value="UniProtKB-UniRule"/>
</dbReference>
<dbReference type="RefSeq" id="XP_045962279.1">
    <property type="nucleotide sequence ID" value="XM_046105469.1"/>
</dbReference>
<dbReference type="GeneID" id="70134360"/>
<dbReference type="InterPro" id="IPR053137">
    <property type="entry name" value="NLR-like"/>
</dbReference>
<evidence type="ECO:0000259" key="3">
    <source>
        <dbReference type="PROSITE" id="PS51635"/>
    </source>
</evidence>
<evidence type="ECO:0000313" key="5">
    <source>
        <dbReference type="Proteomes" id="UP000758603"/>
    </source>
</evidence>
<name>A0A9P8US62_9PEZI</name>
<keyword evidence="2" id="KW-0378">Hydrolase</keyword>
<dbReference type="Pfam" id="PF13424">
    <property type="entry name" value="TPR_12"/>
    <property type="match status" value="6"/>
</dbReference>
<feature type="short sequence motif" description="GXSXG" evidence="2">
    <location>
        <begin position="59"/>
        <end position="63"/>
    </location>
</feature>
<evidence type="ECO:0000256" key="2">
    <source>
        <dbReference type="PROSITE-ProRule" id="PRU01161"/>
    </source>
</evidence>
<dbReference type="Pfam" id="PF13374">
    <property type="entry name" value="TPR_10"/>
    <property type="match status" value="3"/>
</dbReference>
<dbReference type="Gene3D" id="3.40.50.300">
    <property type="entry name" value="P-loop containing nucleotide triphosphate hydrolases"/>
    <property type="match status" value="1"/>
</dbReference>
<dbReference type="GO" id="GO:0046486">
    <property type="term" value="P:glycerolipid metabolic process"/>
    <property type="evidence" value="ECO:0007669"/>
    <property type="project" value="UniProtKB-ARBA"/>
</dbReference>
<organism evidence="4 5">
    <name type="scientific">Truncatella angustata</name>
    <dbReference type="NCBI Taxonomy" id="152316"/>
    <lineage>
        <taxon>Eukaryota</taxon>
        <taxon>Fungi</taxon>
        <taxon>Dikarya</taxon>
        <taxon>Ascomycota</taxon>
        <taxon>Pezizomycotina</taxon>
        <taxon>Sordariomycetes</taxon>
        <taxon>Xylariomycetidae</taxon>
        <taxon>Amphisphaeriales</taxon>
        <taxon>Sporocadaceae</taxon>
        <taxon>Truncatella</taxon>
    </lineage>
</organism>
<dbReference type="PANTHER" id="PTHR46082">
    <property type="entry name" value="ATP/GTP-BINDING PROTEIN-RELATED"/>
    <property type="match status" value="1"/>
</dbReference>
<dbReference type="PROSITE" id="PS51635">
    <property type="entry name" value="PNPLA"/>
    <property type="match status" value="1"/>
</dbReference>
<dbReference type="SUPFAM" id="SSF52151">
    <property type="entry name" value="FabD/lysophospholipase-like"/>
    <property type="match status" value="1"/>
</dbReference>
<gene>
    <name evidence="4" type="ORF">BKA67DRAFT_620116</name>
</gene>
<evidence type="ECO:0000256" key="1">
    <source>
        <dbReference type="ARBA" id="ARBA00023098"/>
    </source>
</evidence>
<dbReference type="Pfam" id="PF00931">
    <property type="entry name" value="NB-ARC"/>
    <property type="match status" value="1"/>
</dbReference>
<dbReference type="Gene3D" id="1.25.40.10">
    <property type="entry name" value="Tetratricopeptide repeat domain"/>
    <property type="match status" value="4"/>
</dbReference>
<dbReference type="Gene3D" id="3.40.1090.10">
    <property type="entry name" value="Cytosolic phospholipase A2 catalytic domain"/>
    <property type="match status" value="1"/>
</dbReference>
<dbReference type="EMBL" id="JAGPXC010000002">
    <property type="protein sequence ID" value="KAH6658045.1"/>
    <property type="molecule type" value="Genomic_DNA"/>
</dbReference>
<dbReference type="Pfam" id="PF01734">
    <property type="entry name" value="Patatin"/>
    <property type="match status" value="1"/>
</dbReference>
<dbReference type="InterPro" id="IPR002641">
    <property type="entry name" value="PNPLA_dom"/>
</dbReference>
<comment type="caution">
    <text evidence="4">The sequence shown here is derived from an EMBL/GenBank/DDBJ whole genome shotgun (WGS) entry which is preliminary data.</text>
</comment>
<dbReference type="GO" id="GO:0016787">
    <property type="term" value="F:hydrolase activity"/>
    <property type="evidence" value="ECO:0007669"/>
    <property type="project" value="UniProtKB-UniRule"/>
</dbReference>
<keyword evidence="1 2" id="KW-0443">Lipid metabolism</keyword>
<dbReference type="SMART" id="SM00028">
    <property type="entry name" value="TPR"/>
    <property type="match status" value="14"/>
</dbReference>
<keyword evidence="5" id="KW-1185">Reference proteome</keyword>
<sequence>MEMHRDADSLPLRVLSLDGGGIRGKSSLLILENIMERIRESKGLDRVPKPCDHFDVIGGTSTGGIIAIMLGRLSMTVNECIQAYDKVGQAAFTPKWRFPSPAPPRGAYSARALEDAIKQVVREHCVESPCIGHRQEGKPTAETCPHGGVQFRNRSCTKTVALAITRDNVDAPPTLFKTYDNTTDFEDCAIWQVARATSAATTFFKSIKLGRDAIEFIDAGFGYNNPCRILINEARRQFPERHQLQVLSIGTGLGDVVTIEDSRIKILKALRSMATTSKKVARELDQQYGDGDSYHRFNVDRGLEDITLADWQKASRISAHTKNYLEENQRAIQKFVDGFTRVPRRQAELLATPKRTHYLPIQKNRRFVGREKILISLQQKLFEEQCDEVALFGLGGIGKTQVALQLAHWANQNKPEYSIFWVSALSNGAFDQAYTEIASRLSITSRTDEDLNELVCQYLRSAEAGKWLLIVDNADDTEVLFGPSDNPGGINKFIPKTENGRILFTTRSKEVARGGQFRDTIEIPRMDLQEAILFLKHLSISEGVLQNKEQLTELLEELTYLPLAIAQAAAYLDRHPISIAGYLDLLRSEEQIMVNLMSRKFDDSTLFERSQRAVATTWLVSFDQIQKSDAAAVRLLSFLANIEPKAIPESILPASQSKLDLIDALGTLYRYAFIEKRAEGDLLDMHSLVHLAARVWLKENGLIATTATDAIRHISKIFPPQDFTNRTMWRQYLPHTFRLLAESKGIRADERFDLSLQVGLCLQVDGRIQDAIRRLKETCEWRNQQLSEDHPSRLASQHELAGAYQANGQVKESVELLEHVVKIQSTTLAEDHPNRLASQHQLAKAYQANGQVKESVKLLEHVVKIQSTTLAEDHPSRLASQHELARAYQANGQVKEAVKLLEHVVKIQSTTLTEDHPSRLASQHQLARAYQANGQVKESVKLLEHVVKIESTTLTEDHPDRLASQHELARAYQANGQVKESVELLEHVVKIQSTTLAEDHPSRLASQHELAGAYQANGQVKEAVKLLEHVVKIESTTLTKDHPSRLASQHELAKAYQANGHVKEAVKLLEHVVKIQSTTLTEDHPSRLASQHELAGAYQANGHVNEAVKLLEHVVKIKSTTLAEDHPSRLASQHELAGAYQANGQVKESVELLEHVVKIESTTLAEDHPSRLASQHELARAYQANGQVKESVELLEHVVKIQSTTLAEDHPDRLASQHELARAYQANGQVKESVELLEHVVKIQSTTLAEDHPSRLASQHELAGAYQANGQVKEAVKLLEHVVKIESTTLTKDHPSRLASQHELAKAYQANGHVKEAVKLLEHVVKIQSTTLTEDHPSRLASQHELAGAYQANGHVNEAVKLLEHVVKIKSTTLAEDHPSRLASQHELA</sequence>
<accession>A0A9P8US62</accession>
<comment type="caution">
    <text evidence="2">Lacks conserved residue(s) required for the propagation of feature annotation.</text>
</comment>
<evidence type="ECO:0000313" key="4">
    <source>
        <dbReference type="EMBL" id="KAH6658045.1"/>
    </source>
</evidence>
<dbReference type="InterPro" id="IPR002182">
    <property type="entry name" value="NB-ARC"/>
</dbReference>
<dbReference type="SUPFAM" id="SSF48452">
    <property type="entry name" value="TPR-like"/>
    <property type="match status" value="6"/>
</dbReference>
<dbReference type="InterPro" id="IPR019734">
    <property type="entry name" value="TPR_rpt"/>
</dbReference>
<dbReference type="CDD" id="cd07216">
    <property type="entry name" value="Pat17_PNPLA8_PNPLA9_like3"/>
    <property type="match status" value="1"/>
</dbReference>
<dbReference type="InterPro" id="IPR016035">
    <property type="entry name" value="Acyl_Trfase/lysoPLipase"/>
</dbReference>
<dbReference type="NCBIfam" id="NF040586">
    <property type="entry name" value="FxSxx_TPR"/>
    <property type="match status" value="1"/>
</dbReference>
<dbReference type="OrthoDB" id="1658288at2759"/>
<dbReference type="InterPro" id="IPR011990">
    <property type="entry name" value="TPR-like_helical_dom_sf"/>
</dbReference>
<feature type="active site" description="Proton acceptor" evidence="2">
    <location>
        <position position="218"/>
    </location>
</feature>
<dbReference type="SUPFAM" id="SSF52540">
    <property type="entry name" value="P-loop containing nucleoside triphosphate hydrolases"/>
    <property type="match status" value="1"/>
</dbReference>
<dbReference type="GO" id="GO:0043531">
    <property type="term" value="F:ADP binding"/>
    <property type="evidence" value="ECO:0007669"/>
    <property type="project" value="InterPro"/>
</dbReference>
<feature type="domain" description="PNPLA" evidence="3">
    <location>
        <begin position="15"/>
        <end position="231"/>
    </location>
</feature>
<reference evidence="4" key="1">
    <citation type="journal article" date="2021" name="Nat. Commun.">
        <title>Genetic determinants of endophytism in the Arabidopsis root mycobiome.</title>
        <authorList>
            <person name="Mesny F."/>
            <person name="Miyauchi S."/>
            <person name="Thiergart T."/>
            <person name="Pickel B."/>
            <person name="Atanasova L."/>
            <person name="Karlsson M."/>
            <person name="Huettel B."/>
            <person name="Barry K.W."/>
            <person name="Haridas S."/>
            <person name="Chen C."/>
            <person name="Bauer D."/>
            <person name="Andreopoulos W."/>
            <person name="Pangilinan J."/>
            <person name="LaButti K."/>
            <person name="Riley R."/>
            <person name="Lipzen A."/>
            <person name="Clum A."/>
            <person name="Drula E."/>
            <person name="Henrissat B."/>
            <person name="Kohler A."/>
            <person name="Grigoriev I.V."/>
            <person name="Martin F.M."/>
            <person name="Hacquard S."/>
        </authorList>
    </citation>
    <scope>NUCLEOTIDE SEQUENCE</scope>
    <source>
        <strain evidence="4">MPI-SDFR-AT-0073</strain>
    </source>
</reference>